<dbReference type="InterPro" id="IPR036236">
    <property type="entry name" value="Znf_C2H2_sf"/>
</dbReference>
<feature type="domain" description="C2H2-type" evidence="10">
    <location>
        <begin position="389"/>
        <end position="416"/>
    </location>
</feature>
<evidence type="ECO:0000256" key="1">
    <source>
        <dbReference type="ARBA" id="ARBA00004123"/>
    </source>
</evidence>
<feature type="domain" description="C2H2-type" evidence="10">
    <location>
        <begin position="474"/>
        <end position="501"/>
    </location>
</feature>
<reference evidence="11 12" key="1">
    <citation type="submission" date="2024-08" db="EMBL/GenBank/DDBJ databases">
        <authorList>
            <person name="Cucini C."/>
            <person name="Frati F."/>
        </authorList>
    </citation>
    <scope>NUCLEOTIDE SEQUENCE [LARGE SCALE GENOMIC DNA]</scope>
</reference>
<keyword evidence="4 8" id="KW-0863">Zinc-finger</keyword>
<evidence type="ECO:0000256" key="4">
    <source>
        <dbReference type="ARBA" id="ARBA00022771"/>
    </source>
</evidence>
<keyword evidence="6" id="KW-0238">DNA-binding</keyword>
<keyword evidence="3" id="KW-0677">Repeat</keyword>
<keyword evidence="12" id="KW-1185">Reference proteome</keyword>
<dbReference type="PANTHER" id="PTHR16515">
    <property type="entry name" value="PR DOMAIN ZINC FINGER PROTEIN"/>
    <property type="match status" value="1"/>
</dbReference>
<evidence type="ECO:0000256" key="8">
    <source>
        <dbReference type="PROSITE-ProRule" id="PRU00042"/>
    </source>
</evidence>
<feature type="domain" description="C2H2-type" evidence="10">
    <location>
        <begin position="446"/>
        <end position="473"/>
    </location>
</feature>
<evidence type="ECO:0000256" key="2">
    <source>
        <dbReference type="ARBA" id="ARBA00022723"/>
    </source>
</evidence>
<keyword evidence="7" id="KW-0539">Nucleus</keyword>
<comment type="caution">
    <text evidence="11">The sequence shown here is derived from an EMBL/GenBank/DDBJ whole genome shotgun (WGS) entry which is preliminary data.</text>
</comment>
<dbReference type="PROSITE" id="PS00028">
    <property type="entry name" value="ZINC_FINGER_C2H2_1"/>
    <property type="match status" value="4"/>
</dbReference>
<dbReference type="Pfam" id="PF00096">
    <property type="entry name" value="zf-C2H2"/>
    <property type="match status" value="4"/>
</dbReference>
<comment type="subcellular location">
    <subcellularLocation>
        <location evidence="1">Nucleus</location>
    </subcellularLocation>
</comment>
<accession>A0ABP1QLT0</accession>
<feature type="domain" description="C2H2-type" evidence="10">
    <location>
        <begin position="418"/>
        <end position="445"/>
    </location>
</feature>
<keyword evidence="2" id="KW-0479">Metal-binding</keyword>
<dbReference type="PANTHER" id="PTHR16515:SF49">
    <property type="entry name" value="GASTRULA ZINC FINGER PROTEIN XLCGF49.1-LIKE-RELATED"/>
    <property type="match status" value="1"/>
</dbReference>
<evidence type="ECO:0000256" key="5">
    <source>
        <dbReference type="ARBA" id="ARBA00022833"/>
    </source>
</evidence>
<sequence>MSTEVIPAPDTGGGEEETQQITAEDPLTQVVEEASTSQGAVETETETTHQIVEVHEASGELIETTVTEDSQQQTQTITIVQQDADGVTTGEPMTIVTSAGGDALSSGAVTITMVQAVDESGQLHEHEHDGVKIMSVTSGQTAAEQIAAAIAEAVAGTEEEGADITDQSQIVMEEEEDMDAEVSQEPWNEEGCLVCNKDIKFDDPAQLSRPNAAKLKDFFLEYLAVGDNVQMENENVFPFCEPCTVDIEKLMQTNRRIEHLHKDFNKLRDEIARKAVRTYITRAKPDWLEEDSRTEAYGNYFPEGEKPKTHKEQLLEVWKNRYDLVQPGPKGPVMIRSMDSRGRVTVVRLNSNGQPIPDRQLASTDSNLSRVARVIVNGEDEDSAGVEVYKCKECPKTFNIKAMLDYHMKIHANAHKPFKCHECGKGFAQRGGLVTHSLVHTGAKPYQCQVCGKAFRQKYHLTQHNLIHSGVKPFQCEICSKSFNVKMNLREHMRRHTGDRPYKCPFCTIIGFFRKKMLKEHIVKSHPEEEMPEELLGTDKDNYIVGDLEGEMDMDADGEAEVYSHHFIDESGAVIESGDVA</sequence>
<gene>
    <name evidence="11" type="ORF">ODALV1_LOCUS11650</name>
</gene>
<evidence type="ECO:0000256" key="3">
    <source>
        <dbReference type="ARBA" id="ARBA00022737"/>
    </source>
</evidence>
<evidence type="ECO:0000313" key="12">
    <source>
        <dbReference type="Proteomes" id="UP001642540"/>
    </source>
</evidence>
<evidence type="ECO:0000256" key="7">
    <source>
        <dbReference type="ARBA" id="ARBA00023242"/>
    </source>
</evidence>
<dbReference type="InterPro" id="IPR050331">
    <property type="entry name" value="Zinc_finger"/>
</dbReference>
<dbReference type="EMBL" id="CAXLJM020000035">
    <property type="protein sequence ID" value="CAL8104094.1"/>
    <property type="molecule type" value="Genomic_DNA"/>
</dbReference>
<evidence type="ECO:0000256" key="6">
    <source>
        <dbReference type="ARBA" id="ARBA00023125"/>
    </source>
</evidence>
<dbReference type="PROSITE" id="PS50157">
    <property type="entry name" value="ZINC_FINGER_C2H2_2"/>
    <property type="match status" value="4"/>
</dbReference>
<evidence type="ECO:0000313" key="11">
    <source>
        <dbReference type="EMBL" id="CAL8104094.1"/>
    </source>
</evidence>
<keyword evidence="5" id="KW-0862">Zinc</keyword>
<dbReference type="InterPro" id="IPR013087">
    <property type="entry name" value="Znf_C2H2_type"/>
</dbReference>
<evidence type="ECO:0000259" key="10">
    <source>
        <dbReference type="PROSITE" id="PS50157"/>
    </source>
</evidence>
<dbReference type="Gene3D" id="3.30.160.60">
    <property type="entry name" value="Classic Zinc Finger"/>
    <property type="match status" value="5"/>
</dbReference>
<name>A0ABP1QLT0_9HEXA</name>
<feature type="region of interest" description="Disordered" evidence="9">
    <location>
        <begin position="1"/>
        <end position="23"/>
    </location>
</feature>
<dbReference type="SUPFAM" id="SSF57667">
    <property type="entry name" value="beta-beta-alpha zinc fingers"/>
    <property type="match status" value="3"/>
</dbReference>
<proteinExistence type="predicted"/>
<dbReference type="Proteomes" id="UP001642540">
    <property type="component" value="Unassembled WGS sequence"/>
</dbReference>
<organism evidence="11 12">
    <name type="scientific">Orchesella dallaii</name>
    <dbReference type="NCBI Taxonomy" id="48710"/>
    <lineage>
        <taxon>Eukaryota</taxon>
        <taxon>Metazoa</taxon>
        <taxon>Ecdysozoa</taxon>
        <taxon>Arthropoda</taxon>
        <taxon>Hexapoda</taxon>
        <taxon>Collembola</taxon>
        <taxon>Entomobryomorpha</taxon>
        <taxon>Entomobryoidea</taxon>
        <taxon>Orchesellidae</taxon>
        <taxon>Orchesellinae</taxon>
        <taxon>Orchesella</taxon>
    </lineage>
</organism>
<protein>
    <recommendedName>
        <fullName evidence="10">C2H2-type domain-containing protein</fullName>
    </recommendedName>
</protein>
<dbReference type="SMART" id="SM00355">
    <property type="entry name" value="ZnF_C2H2"/>
    <property type="match status" value="5"/>
</dbReference>
<evidence type="ECO:0000256" key="9">
    <source>
        <dbReference type="SAM" id="MobiDB-lite"/>
    </source>
</evidence>